<dbReference type="GO" id="GO:0030515">
    <property type="term" value="F:snoRNA binding"/>
    <property type="evidence" value="ECO:0007669"/>
    <property type="project" value="TreeGrafter"/>
</dbReference>
<feature type="region of interest" description="Disordered" evidence="6">
    <location>
        <begin position="1"/>
        <end position="97"/>
    </location>
</feature>
<dbReference type="Proteomes" id="UP000283530">
    <property type="component" value="Unassembled WGS sequence"/>
</dbReference>
<dbReference type="GO" id="GO:0006364">
    <property type="term" value="P:rRNA processing"/>
    <property type="evidence" value="ECO:0007669"/>
    <property type="project" value="TreeGrafter"/>
</dbReference>
<dbReference type="AlphaFoldDB" id="A0A443N0V4"/>
<dbReference type="PANTHER" id="PTHR12821">
    <property type="entry name" value="BYSTIN"/>
    <property type="match status" value="1"/>
</dbReference>
<dbReference type="GO" id="GO:0030688">
    <property type="term" value="C:preribosome, small subunit precursor"/>
    <property type="evidence" value="ECO:0007669"/>
    <property type="project" value="TreeGrafter"/>
</dbReference>
<gene>
    <name evidence="8" type="ORF">CKAN_00035100</name>
</gene>
<dbReference type="PANTHER" id="PTHR12821:SF0">
    <property type="entry name" value="BYSTIN"/>
    <property type="match status" value="1"/>
</dbReference>
<keyword evidence="7" id="KW-0812">Transmembrane</keyword>
<dbReference type="STRING" id="337451.A0A443N0V4"/>
<dbReference type="EMBL" id="QPKB01000001">
    <property type="protein sequence ID" value="RWR72146.1"/>
    <property type="molecule type" value="Genomic_DNA"/>
</dbReference>
<keyword evidence="7" id="KW-1133">Transmembrane helix</keyword>
<keyword evidence="4" id="KW-0539">Nucleus</keyword>
<evidence type="ECO:0000256" key="3">
    <source>
        <dbReference type="ARBA" id="ARBA00022517"/>
    </source>
</evidence>
<feature type="compositionally biased region" description="Low complexity" evidence="6">
    <location>
        <begin position="19"/>
        <end position="29"/>
    </location>
</feature>
<feature type="compositionally biased region" description="Polar residues" evidence="6">
    <location>
        <begin position="72"/>
        <end position="90"/>
    </location>
</feature>
<evidence type="ECO:0000256" key="5">
    <source>
        <dbReference type="ARBA" id="ARBA00074032"/>
    </source>
</evidence>
<evidence type="ECO:0000256" key="2">
    <source>
        <dbReference type="ARBA" id="ARBA00007114"/>
    </source>
</evidence>
<dbReference type="Pfam" id="PF05291">
    <property type="entry name" value="Bystin"/>
    <property type="match status" value="1"/>
</dbReference>
<evidence type="ECO:0000313" key="8">
    <source>
        <dbReference type="EMBL" id="RWR72146.1"/>
    </source>
</evidence>
<accession>A0A443N0V4</accession>
<dbReference type="GO" id="GO:0005730">
    <property type="term" value="C:nucleolus"/>
    <property type="evidence" value="ECO:0007669"/>
    <property type="project" value="UniProtKB-SubCell"/>
</dbReference>
<feature type="compositionally biased region" description="Polar residues" evidence="6">
    <location>
        <begin position="9"/>
        <end position="18"/>
    </location>
</feature>
<reference evidence="8 9" key="1">
    <citation type="journal article" date="2019" name="Nat. Plants">
        <title>Stout camphor tree genome fills gaps in understanding of flowering plant genome evolution.</title>
        <authorList>
            <person name="Chaw S.M."/>
            <person name="Liu Y.C."/>
            <person name="Wu Y.W."/>
            <person name="Wang H.Y."/>
            <person name="Lin C.I."/>
            <person name="Wu C.S."/>
            <person name="Ke H.M."/>
            <person name="Chang L.Y."/>
            <person name="Hsu C.Y."/>
            <person name="Yang H.T."/>
            <person name="Sudianto E."/>
            <person name="Hsu M.H."/>
            <person name="Wu K.P."/>
            <person name="Wang L.N."/>
            <person name="Leebens-Mack J.H."/>
            <person name="Tsai I.J."/>
        </authorList>
    </citation>
    <scope>NUCLEOTIDE SEQUENCE [LARGE SCALE GENOMIC DNA]</scope>
    <source>
        <strain evidence="9">cv. Chaw 1501</strain>
        <tissue evidence="8">Young leaves</tissue>
    </source>
</reference>
<evidence type="ECO:0000256" key="1">
    <source>
        <dbReference type="ARBA" id="ARBA00004604"/>
    </source>
</evidence>
<proteinExistence type="inferred from homology"/>
<evidence type="ECO:0000256" key="7">
    <source>
        <dbReference type="SAM" id="Phobius"/>
    </source>
</evidence>
<comment type="subcellular location">
    <subcellularLocation>
        <location evidence="1">Nucleus</location>
        <location evidence="1">Nucleolus</location>
    </subcellularLocation>
</comment>
<dbReference type="GO" id="GO:0005737">
    <property type="term" value="C:cytoplasm"/>
    <property type="evidence" value="ECO:0007669"/>
    <property type="project" value="TreeGrafter"/>
</dbReference>
<keyword evidence="7" id="KW-0472">Membrane</keyword>
<sequence>MAGKKRKQQTTQRHLQPLSSDFDTSSVSSSKKRSRPPKLHQQEHKLISSDLSSKILKEALNQQKEIFEEETQPQTLTSFSSIPPNHSIASDSGAESDDDIDAFDGFSEILSHYDAPPEEIDEEDEKVLAAFMSKDAGPQRTLADLIIQRIKEKDAQVASEVRPLPKLNSAIIDIYKGVGKLLCRYTTGKLPKAFKRVPSLEVWEDVLYLTEPEKWTPNAMFQATRIFSSNLGVKKAQRFYNLVLLPRVRDDILKNKKLHFSLYQALIKSLYKPAAFFKGILLPLCQSGTCSLREAVIFGSVIQKASIPPLHSSAALMKLAEMEYCGTTSYFIKLFLDKKYALPYRVLDAVVDHFMRFLEDSRIMPVIWHQSLLAFVQRYKNELTKVDKDNLHRLIQYQKHHLVTPEIRRELSNSRNRGEKEDDLMSMDILYLKCWAVWVTVSCFLNIPYYLLFLWSTKQSRKTDGIFQKFPWKRTKTRGTSYSAISWIRRMSGSEKNENAIFLLG</sequence>
<name>A0A443N0V4_9MAGN</name>
<keyword evidence="9" id="KW-1185">Reference proteome</keyword>
<keyword evidence="3" id="KW-0690">Ribosome biogenesis</keyword>
<comment type="caution">
    <text evidence="8">The sequence shown here is derived from an EMBL/GenBank/DDBJ whole genome shotgun (WGS) entry which is preliminary data.</text>
</comment>
<organism evidence="8 9">
    <name type="scientific">Cinnamomum micranthum f. kanehirae</name>
    <dbReference type="NCBI Taxonomy" id="337451"/>
    <lineage>
        <taxon>Eukaryota</taxon>
        <taxon>Viridiplantae</taxon>
        <taxon>Streptophyta</taxon>
        <taxon>Embryophyta</taxon>
        <taxon>Tracheophyta</taxon>
        <taxon>Spermatophyta</taxon>
        <taxon>Magnoliopsida</taxon>
        <taxon>Magnoliidae</taxon>
        <taxon>Laurales</taxon>
        <taxon>Lauraceae</taxon>
        <taxon>Cinnamomum</taxon>
    </lineage>
</organism>
<dbReference type="FunFam" id="1.25.40.480:FF:000001">
    <property type="entry name" value="Bystin (51.6 kD)-like"/>
    <property type="match status" value="1"/>
</dbReference>
<evidence type="ECO:0000256" key="6">
    <source>
        <dbReference type="SAM" id="MobiDB-lite"/>
    </source>
</evidence>
<dbReference type="OrthoDB" id="2192561at2759"/>
<evidence type="ECO:0000313" key="9">
    <source>
        <dbReference type="Proteomes" id="UP000283530"/>
    </source>
</evidence>
<protein>
    <recommendedName>
        <fullName evidence="5">Bystin</fullName>
    </recommendedName>
</protein>
<evidence type="ECO:0000256" key="4">
    <source>
        <dbReference type="ARBA" id="ARBA00023242"/>
    </source>
</evidence>
<feature type="transmembrane region" description="Helical" evidence="7">
    <location>
        <begin position="435"/>
        <end position="455"/>
    </location>
</feature>
<comment type="similarity">
    <text evidence="2">Belongs to the bystin family.</text>
</comment>
<dbReference type="InterPro" id="IPR007955">
    <property type="entry name" value="Bystin"/>
</dbReference>